<sequence>MNSSRLKETNHHIKIVFWNKLFAARCLVQLNEPYVEEECQEFEYDEEKSDGDQEESDGDEELSNEDKEEFDGIKLNSVEDYESKILDMYHGIENFRKELVVKIDAGVLKFPKSQN</sequence>
<gene>
    <name evidence="2" type="ORF">LVIROSA_LOCUS34775</name>
</gene>
<name>A0AAU9PFW7_9ASTR</name>
<dbReference type="EMBL" id="CAKMRJ010005634">
    <property type="protein sequence ID" value="CAH1449285.1"/>
    <property type="molecule type" value="Genomic_DNA"/>
</dbReference>
<organism evidence="2 3">
    <name type="scientific">Lactuca virosa</name>
    <dbReference type="NCBI Taxonomy" id="75947"/>
    <lineage>
        <taxon>Eukaryota</taxon>
        <taxon>Viridiplantae</taxon>
        <taxon>Streptophyta</taxon>
        <taxon>Embryophyta</taxon>
        <taxon>Tracheophyta</taxon>
        <taxon>Spermatophyta</taxon>
        <taxon>Magnoliopsida</taxon>
        <taxon>eudicotyledons</taxon>
        <taxon>Gunneridae</taxon>
        <taxon>Pentapetalae</taxon>
        <taxon>asterids</taxon>
        <taxon>campanulids</taxon>
        <taxon>Asterales</taxon>
        <taxon>Asteraceae</taxon>
        <taxon>Cichorioideae</taxon>
        <taxon>Cichorieae</taxon>
        <taxon>Lactucinae</taxon>
        <taxon>Lactuca</taxon>
    </lineage>
</organism>
<proteinExistence type="predicted"/>
<keyword evidence="3" id="KW-1185">Reference proteome</keyword>
<comment type="caution">
    <text evidence="2">The sequence shown here is derived from an EMBL/GenBank/DDBJ whole genome shotgun (WGS) entry which is preliminary data.</text>
</comment>
<feature type="region of interest" description="Disordered" evidence="1">
    <location>
        <begin position="40"/>
        <end position="69"/>
    </location>
</feature>
<reference evidence="2 3" key="1">
    <citation type="submission" date="2022-01" db="EMBL/GenBank/DDBJ databases">
        <authorList>
            <person name="Xiong W."/>
            <person name="Schranz E."/>
        </authorList>
    </citation>
    <scope>NUCLEOTIDE SEQUENCE [LARGE SCALE GENOMIC DNA]</scope>
</reference>
<dbReference type="AlphaFoldDB" id="A0AAU9PFW7"/>
<evidence type="ECO:0000313" key="3">
    <source>
        <dbReference type="Proteomes" id="UP001157418"/>
    </source>
</evidence>
<evidence type="ECO:0000256" key="1">
    <source>
        <dbReference type="SAM" id="MobiDB-lite"/>
    </source>
</evidence>
<dbReference type="Proteomes" id="UP001157418">
    <property type="component" value="Unassembled WGS sequence"/>
</dbReference>
<protein>
    <submittedName>
        <fullName evidence="2">Uncharacterized protein</fullName>
    </submittedName>
</protein>
<accession>A0AAU9PFW7</accession>
<evidence type="ECO:0000313" key="2">
    <source>
        <dbReference type="EMBL" id="CAH1449285.1"/>
    </source>
</evidence>